<dbReference type="PANTHER" id="PTHR32246:SF74">
    <property type="entry name" value="BON1-ASSOCIATED-LIKE PROTEIN"/>
    <property type="match status" value="1"/>
</dbReference>
<feature type="domain" description="C2" evidence="1">
    <location>
        <begin position="82"/>
        <end position="180"/>
    </location>
</feature>
<dbReference type="Gene3D" id="2.60.40.150">
    <property type="entry name" value="C2 domain"/>
    <property type="match status" value="1"/>
</dbReference>
<dbReference type="InterPro" id="IPR000008">
    <property type="entry name" value="C2_dom"/>
</dbReference>
<dbReference type="Pfam" id="PF00168">
    <property type="entry name" value="C2"/>
    <property type="match status" value="1"/>
</dbReference>
<dbReference type="EMBL" id="WOCE01000010">
    <property type="protein sequence ID" value="KAE9605443.1"/>
    <property type="molecule type" value="Genomic_DNA"/>
</dbReference>
<evidence type="ECO:0000313" key="2">
    <source>
        <dbReference type="EMBL" id="KAE9605443.1"/>
    </source>
</evidence>
<evidence type="ECO:0000313" key="3">
    <source>
        <dbReference type="Proteomes" id="UP000447434"/>
    </source>
</evidence>
<evidence type="ECO:0000259" key="1">
    <source>
        <dbReference type="SMART" id="SM00239"/>
    </source>
</evidence>
<gene>
    <name evidence="2" type="ORF">Lalb_Chr10g0097391</name>
</gene>
<dbReference type="SUPFAM" id="SSF49562">
    <property type="entry name" value="C2 domain (Calcium/lipid-binding domain, CaLB)"/>
    <property type="match status" value="1"/>
</dbReference>
<accession>A0A6A4PVE0</accession>
<sequence>MQIYRSNFKVKVHTEFKRNTEITHQLLPLFRVPFQIKNKPSIKPPFLHSLPLNKHTHLDTHIPYYKLLSSLLFDTMGSSSRILEITVISGENLHVKDEAYVVIRAESINCYTTKIAIDNGSEDLSFLSWNEKFLINMPMHAKSITFEVQCKKSSKGTARTVGVARIAVSDFMEIGVPENSMQVLSYRLRDWEGKRNGVIHFAVRVVVEEDFPAKGTVASVKDCGEKLIRVHVDDKKSCGFVARSPFWWNNRNII</sequence>
<dbReference type="SMART" id="SM00239">
    <property type="entry name" value="C2"/>
    <property type="match status" value="1"/>
</dbReference>
<keyword evidence="3" id="KW-1185">Reference proteome</keyword>
<dbReference type="PANTHER" id="PTHR32246">
    <property type="entry name" value="INGRESSION PROTEIN FIC1"/>
    <property type="match status" value="1"/>
</dbReference>
<dbReference type="InterPro" id="IPR035892">
    <property type="entry name" value="C2_domain_sf"/>
</dbReference>
<proteinExistence type="predicted"/>
<dbReference type="OrthoDB" id="884464at2759"/>
<dbReference type="Proteomes" id="UP000447434">
    <property type="component" value="Chromosome 10"/>
</dbReference>
<reference evidence="3" key="1">
    <citation type="journal article" date="2020" name="Nat. Commun.">
        <title>Genome sequence of the cluster root forming white lupin.</title>
        <authorList>
            <person name="Hufnagel B."/>
            <person name="Marques A."/>
            <person name="Soriano A."/>
            <person name="Marques L."/>
            <person name="Divol F."/>
            <person name="Doumas P."/>
            <person name="Sallet E."/>
            <person name="Mancinotti D."/>
            <person name="Carrere S."/>
            <person name="Marande W."/>
            <person name="Arribat S."/>
            <person name="Keller J."/>
            <person name="Huneau C."/>
            <person name="Blein T."/>
            <person name="Aime D."/>
            <person name="Laguerre M."/>
            <person name="Taylor J."/>
            <person name="Schubert V."/>
            <person name="Nelson M."/>
            <person name="Geu-Flores F."/>
            <person name="Crespi M."/>
            <person name="Gallardo-Guerrero K."/>
            <person name="Delaux P.-M."/>
            <person name="Salse J."/>
            <person name="Berges H."/>
            <person name="Guyot R."/>
            <person name="Gouzy J."/>
            <person name="Peret B."/>
        </authorList>
    </citation>
    <scope>NUCLEOTIDE SEQUENCE [LARGE SCALE GENOMIC DNA]</scope>
    <source>
        <strain evidence="3">cv. Amiga</strain>
    </source>
</reference>
<protein>
    <submittedName>
        <fullName evidence="2">Putative C2 domain-containing protein</fullName>
    </submittedName>
</protein>
<dbReference type="AlphaFoldDB" id="A0A6A4PVE0"/>
<organism evidence="2 3">
    <name type="scientific">Lupinus albus</name>
    <name type="common">White lupine</name>
    <name type="synonym">Lupinus termis</name>
    <dbReference type="NCBI Taxonomy" id="3870"/>
    <lineage>
        <taxon>Eukaryota</taxon>
        <taxon>Viridiplantae</taxon>
        <taxon>Streptophyta</taxon>
        <taxon>Embryophyta</taxon>
        <taxon>Tracheophyta</taxon>
        <taxon>Spermatophyta</taxon>
        <taxon>Magnoliopsida</taxon>
        <taxon>eudicotyledons</taxon>
        <taxon>Gunneridae</taxon>
        <taxon>Pentapetalae</taxon>
        <taxon>rosids</taxon>
        <taxon>fabids</taxon>
        <taxon>Fabales</taxon>
        <taxon>Fabaceae</taxon>
        <taxon>Papilionoideae</taxon>
        <taxon>50 kb inversion clade</taxon>
        <taxon>genistoids sensu lato</taxon>
        <taxon>core genistoids</taxon>
        <taxon>Genisteae</taxon>
        <taxon>Lupinus</taxon>
    </lineage>
</organism>
<comment type="caution">
    <text evidence="2">The sequence shown here is derived from an EMBL/GenBank/DDBJ whole genome shotgun (WGS) entry which is preliminary data.</text>
</comment>
<name>A0A6A4PVE0_LUPAL</name>